<feature type="region of interest" description="Disordered" evidence="11">
    <location>
        <begin position="253"/>
        <end position="277"/>
    </location>
</feature>
<organism evidence="13 14">
    <name type="scientific">Clarias magur</name>
    <name type="common">Asian catfish</name>
    <name type="synonym">Macropteronotus magur</name>
    <dbReference type="NCBI Taxonomy" id="1594786"/>
    <lineage>
        <taxon>Eukaryota</taxon>
        <taxon>Metazoa</taxon>
        <taxon>Chordata</taxon>
        <taxon>Craniata</taxon>
        <taxon>Vertebrata</taxon>
        <taxon>Euteleostomi</taxon>
        <taxon>Actinopterygii</taxon>
        <taxon>Neopterygii</taxon>
        <taxon>Teleostei</taxon>
        <taxon>Ostariophysi</taxon>
        <taxon>Siluriformes</taxon>
        <taxon>Clariidae</taxon>
        <taxon>Clarias</taxon>
    </lineage>
</organism>
<dbReference type="InterPro" id="IPR036236">
    <property type="entry name" value="Znf_C2H2_sf"/>
</dbReference>
<feature type="compositionally biased region" description="Low complexity" evidence="11">
    <location>
        <begin position="320"/>
        <end position="337"/>
    </location>
</feature>
<protein>
    <submittedName>
        <fullName evidence="13">Transcription factor HIVEP3-like</fullName>
    </submittedName>
</protein>
<dbReference type="Pfam" id="PF00096">
    <property type="entry name" value="zf-C2H2"/>
    <property type="match status" value="2"/>
</dbReference>
<sequence length="364" mass="39502">MSPSTTAKPAAPDTRDCKEAEVLAIQPTDPTEIQKAELRKSEKTPNEEGEEEAQSTSKYNEILRVQICEGGYRSSEEYVYVRGRGRGRYVCEECGIRCKKPSMLRKHIRLHTDARPYVCQHCNFAFKTKGNLTKHMKSKAHGKRCPEGTAPGPVLSEPDTEEAGGPEESFTAAEVTEEHQFSDAEDTDEEDDDNEEADEETSQSSASSVRISVCSEGPGCPGSIALVKTNESRQPSPSTSSYVETTTAAMSTSPICSLSPGLSLSPGRPCSPRRDASPLRCLSTRLSLSPSPCQSSLSPSTRPVSPFSLRHLSPVRAISPICPMSPSSPQSSSFGASLTVQQRVYRHRELTKSSNNTVNSKGKP</sequence>
<dbReference type="PANTHER" id="PTHR45944">
    <property type="entry name" value="SCHNURRI, ISOFORM F"/>
    <property type="match status" value="1"/>
</dbReference>
<evidence type="ECO:0000256" key="8">
    <source>
        <dbReference type="ARBA" id="ARBA00023163"/>
    </source>
</evidence>
<feature type="compositionally biased region" description="Low complexity" evidence="11">
    <location>
        <begin position="202"/>
        <end position="212"/>
    </location>
</feature>
<reference evidence="13" key="1">
    <citation type="submission" date="2020-07" db="EMBL/GenBank/DDBJ databases">
        <title>Clarias magur genome sequencing, assembly and annotation.</title>
        <authorList>
            <person name="Kushwaha B."/>
            <person name="Kumar R."/>
            <person name="Das P."/>
            <person name="Joshi C.G."/>
            <person name="Kumar D."/>
            <person name="Nagpure N.S."/>
            <person name="Pandey M."/>
            <person name="Agarwal S."/>
            <person name="Srivastava S."/>
            <person name="Singh M."/>
            <person name="Sahoo L."/>
            <person name="Jayasankar P."/>
            <person name="Meher P.K."/>
            <person name="Koringa P.G."/>
            <person name="Iquebal M.A."/>
            <person name="Das S.P."/>
            <person name="Bit A."/>
            <person name="Patnaik S."/>
            <person name="Patel N."/>
            <person name="Shah T.M."/>
            <person name="Hinsu A."/>
            <person name="Jena J.K."/>
        </authorList>
    </citation>
    <scope>NUCLEOTIDE SEQUENCE</scope>
    <source>
        <strain evidence="13">CIFAMagur01</strain>
        <tissue evidence="13">Testis</tissue>
    </source>
</reference>
<evidence type="ECO:0000256" key="6">
    <source>
        <dbReference type="ARBA" id="ARBA00022833"/>
    </source>
</evidence>
<accession>A0A8J4X959</accession>
<keyword evidence="14" id="KW-1185">Reference proteome</keyword>
<keyword evidence="2" id="KW-0597">Phosphoprotein</keyword>
<feature type="region of interest" description="Disordered" evidence="11">
    <location>
        <begin position="135"/>
        <end position="212"/>
    </location>
</feature>
<proteinExistence type="predicted"/>
<feature type="compositionally biased region" description="Low complexity" evidence="11">
    <location>
        <begin position="253"/>
        <end position="270"/>
    </location>
</feature>
<comment type="caution">
    <text evidence="13">The sequence shown here is derived from an EMBL/GenBank/DDBJ whole genome shotgun (WGS) entry which is preliminary data.</text>
</comment>
<dbReference type="GO" id="GO:0005634">
    <property type="term" value="C:nucleus"/>
    <property type="evidence" value="ECO:0007669"/>
    <property type="project" value="UniProtKB-SubCell"/>
</dbReference>
<evidence type="ECO:0000313" key="13">
    <source>
        <dbReference type="EMBL" id="KAF5909152.1"/>
    </source>
</evidence>
<feature type="domain" description="C2H2-type" evidence="12">
    <location>
        <begin position="117"/>
        <end position="146"/>
    </location>
</feature>
<dbReference type="FunFam" id="3.30.160.60:FF:000594">
    <property type="entry name" value="Transcription factor HIVEP2"/>
    <property type="match status" value="1"/>
</dbReference>
<name>A0A8J4X959_CLAMG</name>
<feature type="non-terminal residue" evidence="13">
    <location>
        <position position="364"/>
    </location>
</feature>
<dbReference type="GO" id="GO:0000978">
    <property type="term" value="F:RNA polymerase II cis-regulatory region sequence-specific DNA binding"/>
    <property type="evidence" value="ECO:0007669"/>
    <property type="project" value="TreeGrafter"/>
</dbReference>
<evidence type="ECO:0000256" key="1">
    <source>
        <dbReference type="ARBA" id="ARBA00004123"/>
    </source>
</evidence>
<evidence type="ECO:0000259" key="12">
    <source>
        <dbReference type="PROSITE" id="PS50157"/>
    </source>
</evidence>
<dbReference type="PROSITE" id="PS50157">
    <property type="entry name" value="ZINC_FINGER_C2H2_2"/>
    <property type="match status" value="2"/>
</dbReference>
<dbReference type="Gene3D" id="3.30.160.60">
    <property type="entry name" value="Classic Zinc Finger"/>
    <property type="match status" value="2"/>
</dbReference>
<evidence type="ECO:0000256" key="5">
    <source>
        <dbReference type="ARBA" id="ARBA00022771"/>
    </source>
</evidence>
<keyword evidence="7" id="KW-0805">Transcription regulation</keyword>
<dbReference type="PROSITE" id="PS00028">
    <property type="entry name" value="ZINC_FINGER_C2H2_1"/>
    <property type="match status" value="2"/>
</dbReference>
<keyword evidence="5 10" id="KW-0863">Zinc-finger</keyword>
<feature type="compositionally biased region" description="Acidic residues" evidence="11">
    <location>
        <begin position="183"/>
        <end position="201"/>
    </location>
</feature>
<feature type="region of interest" description="Disordered" evidence="11">
    <location>
        <begin position="345"/>
        <end position="364"/>
    </location>
</feature>
<evidence type="ECO:0000256" key="2">
    <source>
        <dbReference type="ARBA" id="ARBA00022553"/>
    </source>
</evidence>
<dbReference type="FunFam" id="3.30.160.60:FF:000033">
    <property type="entry name" value="Immunodeficiency virus type I enhancer binding protein 1"/>
    <property type="match status" value="1"/>
</dbReference>
<keyword evidence="9" id="KW-0539">Nucleus</keyword>
<evidence type="ECO:0000256" key="3">
    <source>
        <dbReference type="ARBA" id="ARBA00022723"/>
    </source>
</evidence>
<dbReference type="GO" id="GO:0000981">
    <property type="term" value="F:DNA-binding transcription factor activity, RNA polymerase II-specific"/>
    <property type="evidence" value="ECO:0007669"/>
    <property type="project" value="TreeGrafter"/>
</dbReference>
<feature type="compositionally biased region" description="Polar residues" evidence="11">
    <location>
        <begin position="352"/>
        <end position="364"/>
    </location>
</feature>
<evidence type="ECO:0000256" key="10">
    <source>
        <dbReference type="PROSITE-ProRule" id="PRU00042"/>
    </source>
</evidence>
<dbReference type="InterPro" id="IPR013087">
    <property type="entry name" value="Znf_C2H2_type"/>
</dbReference>
<keyword evidence="6" id="KW-0862">Zinc</keyword>
<keyword evidence="4" id="KW-0677">Repeat</keyword>
<dbReference type="Proteomes" id="UP000727407">
    <property type="component" value="Unassembled WGS sequence"/>
</dbReference>
<dbReference type="OrthoDB" id="10042249at2759"/>
<dbReference type="SMART" id="SM00355">
    <property type="entry name" value="ZnF_C2H2"/>
    <property type="match status" value="2"/>
</dbReference>
<evidence type="ECO:0000256" key="4">
    <source>
        <dbReference type="ARBA" id="ARBA00022737"/>
    </source>
</evidence>
<feature type="region of interest" description="Disordered" evidence="11">
    <location>
        <begin position="320"/>
        <end position="340"/>
    </location>
</feature>
<dbReference type="AlphaFoldDB" id="A0A8J4X959"/>
<feature type="compositionally biased region" description="Basic and acidic residues" evidence="11">
    <location>
        <begin position="32"/>
        <end position="46"/>
    </location>
</feature>
<keyword evidence="8" id="KW-0804">Transcription</keyword>
<evidence type="ECO:0000256" key="11">
    <source>
        <dbReference type="SAM" id="MobiDB-lite"/>
    </source>
</evidence>
<evidence type="ECO:0000256" key="9">
    <source>
        <dbReference type="ARBA" id="ARBA00023242"/>
    </source>
</evidence>
<keyword evidence="3" id="KW-0479">Metal-binding</keyword>
<dbReference type="SUPFAM" id="SSF57667">
    <property type="entry name" value="beta-beta-alpha zinc fingers"/>
    <property type="match status" value="1"/>
</dbReference>
<dbReference type="PANTHER" id="PTHR45944:SF6">
    <property type="entry name" value="HIVEP ZINC FINGER 3A"/>
    <property type="match status" value="1"/>
</dbReference>
<gene>
    <name evidence="13" type="primary">hivep3a</name>
    <name evidence="13" type="ORF">DAT39_001136</name>
</gene>
<feature type="region of interest" description="Disordered" evidence="11">
    <location>
        <begin position="1"/>
        <end position="56"/>
    </location>
</feature>
<evidence type="ECO:0000256" key="7">
    <source>
        <dbReference type="ARBA" id="ARBA00023015"/>
    </source>
</evidence>
<dbReference type="InterPro" id="IPR051969">
    <property type="entry name" value="Zinc-finger_DNA-bd_regulators"/>
</dbReference>
<comment type="subcellular location">
    <subcellularLocation>
        <location evidence="1">Nucleus</location>
    </subcellularLocation>
</comment>
<feature type="domain" description="C2H2-type" evidence="12">
    <location>
        <begin position="89"/>
        <end position="116"/>
    </location>
</feature>
<dbReference type="EMBL" id="QNUK01000007">
    <property type="protein sequence ID" value="KAF5909152.1"/>
    <property type="molecule type" value="Genomic_DNA"/>
</dbReference>
<evidence type="ECO:0000313" key="14">
    <source>
        <dbReference type="Proteomes" id="UP000727407"/>
    </source>
</evidence>
<dbReference type="GO" id="GO:0008270">
    <property type="term" value="F:zinc ion binding"/>
    <property type="evidence" value="ECO:0007669"/>
    <property type="project" value="UniProtKB-KW"/>
</dbReference>